<dbReference type="Proteomes" id="UP001642409">
    <property type="component" value="Unassembled WGS sequence"/>
</dbReference>
<evidence type="ECO:0000313" key="2">
    <source>
        <dbReference type="EMBL" id="CAI9912713.1"/>
    </source>
</evidence>
<dbReference type="EMBL" id="CATOUU010000003">
    <property type="protein sequence ID" value="CAI9912713.1"/>
    <property type="molecule type" value="Genomic_DNA"/>
</dbReference>
<feature type="coiled-coil region" evidence="1">
    <location>
        <begin position="213"/>
        <end position="293"/>
    </location>
</feature>
<keyword evidence="1" id="KW-0175">Coiled coil</keyword>
<dbReference type="AlphaFoldDB" id="A0AA86N4K8"/>
<gene>
    <name evidence="3" type="ORF">HINF_LOCUS15813</name>
    <name evidence="2" type="ORF">HINF_LOCUS358</name>
</gene>
<name>A0AA86N4K8_9EUKA</name>
<feature type="coiled-coil region" evidence="1">
    <location>
        <begin position="493"/>
        <end position="520"/>
    </location>
</feature>
<evidence type="ECO:0000313" key="3">
    <source>
        <dbReference type="EMBL" id="CAL5998597.1"/>
    </source>
</evidence>
<organism evidence="2">
    <name type="scientific">Hexamita inflata</name>
    <dbReference type="NCBI Taxonomy" id="28002"/>
    <lineage>
        <taxon>Eukaryota</taxon>
        <taxon>Metamonada</taxon>
        <taxon>Diplomonadida</taxon>
        <taxon>Hexamitidae</taxon>
        <taxon>Hexamitinae</taxon>
        <taxon>Hexamita</taxon>
    </lineage>
</organism>
<sequence length="587" mass="68419">MSPLPTQIPIKLEQLDQNDYISYQQSLLAAVNELTIKIAECTAFQTQSASQQIEEFFESRPLYVMFEKELGCNPLTDHLSPKNVYSLFKFIIQDALNKIIDQSKATTFALVQNQLDDIIKQEIFKRIEAEHILEHYSLTNNIYQQYNQYLVKFIEDTSKKQNKTTTSLKQQVFTLKEQLNAKNSLFKADYLQQTQKSEQNDEKSEIIVQQQIIEQLMKENKKYVVQLSQLQKKFSDLQDKYNSLTQQNKDLKQQLQNMEQNSKTTINQQQKLIQKLYDQIEQAALDAQNVVKQHGLQIDKLTYEYDIKINTLEQELSKYKSKTPTDTFKPVTLEQIVQTDPERQSRRSIQYDVWYQELIDQRAKLSESKQEKLEQSEPKESIKVPNDIYDVEQQLLLASTNYQQLLYVGQNVQQFIDNLVEASVQTESVEEPDYTCKSLKRDKYHTTTSTNLDKAPEPLLVKHFQPSDTTLGHIASNRANILIGQPVFQPQSIKSFMSQLQSQQEQMLQKKQQLIALVKNRYHPLKQLALALQNKNNLKPLKLEQKASNLRHFNSKKISQSDSQPIKISDLRTGEILEVYNDIFKAK</sequence>
<comment type="caution">
    <text evidence="2">The sequence shown here is derived from an EMBL/GenBank/DDBJ whole genome shotgun (WGS) entry which is preliminary data.</text>
</comment>
<evidence type="ECO:0000256" key="1">
    <source>
        <dbReference type="SAM" id="Coils"/>
    </source>
</evidence>
<dbReference type="EMBL" id="CAXDID020000038">
    <property type="protein sequence ID" value="CAL5998597.1"/>
    <property type="molecule type" value="Genomic_DNA"/>
</dbReference>
<reference evidence="2" key="1">
    <citation type="submission" date="2023-06" db="EMBL/GenBank/DDBJ databases">
        <authorList>
            <person name="Kurt Z."/>
        </authorList>
    </citation>
    <scope>NUCLEOTIDE SEQUENCE</scope>
</reference>
<accession>A0AA86N4K8</accession>
<keyword evidence="4" id="KW-1185">Reference proteome</keyword>
<evidence type="ECO:0000313" key="4">
    <source>
        <dbReference type="Proteomes" id="UP001642409"/>
    </source>
</evidence>
<protein>
    <submittedName>
        <fullName evidence="2">Uncharacterized protein</fullName>
    </submittedName>
</protein>
<reference evidence="3 4" key="2">
    <citation type="submission" date="2024-07" db="EMBL/GenBank/DDBJ databases">
        <authorList>
            <person name="Akdeniz Z."/>
        </authorList>
    </citation>
    <scope>NUCLEOTIDE SEQUENCE [LARGE SCALE GENOMIC DNA]</scope>
</reference>
<proteinExistence type="predicted"/>